<dbReference type="GO" id="GO:0033539">
    <property type="term" value="P:fatty acid beta-oxidation using acyl-CoA dehydrogenase"/>
    <property type="evidence" value="ECO:0007669"/>
    <property type="project" value="TreeGrafter"/>
</dbReference>
<feature type="binding site" evidence="4">
    <location>
        <begin position="237"/>
        <end position="244"/>
    </location>
    <ligand>
        <name>FAD</name>
        <dbReference type="ChEBI" id="CHEBI:57692"/>
    </ligand>
</feature>
<evidence type="ECO:0000256" key="1">
    <source>
        <dbReference type="ARBA" id="ARBA00005817"/>
    </source>
</evidence>
<dbReference type="FunFam" id="3.40.50.1220:FF:000004">
    <property type="entry name" value="Electron transfer flavoprotein"/>
    <property type="match status" value="1"/>
</dbReference>
<organism evidence="6 7">
    <name type="scientific">Arcanobacterium buesumense</name>
    <dbReference type="NCBI Taxonomy" id="2722751"/>
    <lineage>
        <taxon>Bacteria</taxon>
        <taxon>Bacillati</taxon>
        <taxon>Actinomycetota</taxon>
        <taxon>Actinomycetes</taxon>
        <taxon>Actinomycetales</taxon>
        <taxon>Actinomycetaceae</taxon>
        <taxon>Arcanobacterium</taxon>
    </lineage>
</organism>
<keyword evidence="7" id="KW-1185">Reference proteome</keyword>
<dbReference type="SUPFAM" id="SSF52467">
    <property type="entry name" value="DHS-like NAD/FAD-binding domain"/>
    <property type="match status" value="1"/>
</dbReference>
<comment type="cofactor">
    <cofactor evidence="4">
        <name>FAD</name>
        <dbReference type="ChEBI" id="CHEBI:57692"/>
    </cofactor>
    <text evidence="4">Binds 1 FAD per dimer.</text>
</comment>
<feature type="domain" description="Electron transfer flavoprotein alpha subunit C-terminal" evidence="5">
    <location>
        <begin position="168"/>
        <end position="248"/>
    </location>
</feature>
<dbReference type="InterPro" id="IPR001308">
    <property type="entry name" value="ETF_a/FixB"/>
</dbReference>
<dbReference type="InterPro" id="IPR014729">
    <property type="entry name" value="Rossmann-like_a/b/a_fold"/>
</dbReference>
<feature type="binding site" evidence="4">
    <location>
        <position position="258"/>
    </location>
    <ligand>
        <name>FAD</name>
        <dbReference type="ChEBI" id="CHEBI:57692"/>
    </ligand>
</feature>
<name>A0A6H2EJ17_9ACTO</name>
<dbReference type="KEGG" id="arca:HC352_02885"/>
<dbReference type="SUPFAM" id="SSF52402">
    <property type="entry name" value="Adenine nucleotide alpha hydrolases-like"/>
    <property type="match status" value="1"/>
</dbReference>
<evidence type="ECO:0000259" key="5">
    <source>
        <dbReference type="Pfam" id="PF00766"/>
    </source>
</evidence>
<feature type="binding site" evidence="4">
    <location>
        <position position="180"/>
    </location>
    <ligand>
        <name>FAD</name>
        <dbReference type="ChEBI" id="CHEBI:57692"/>
    </ligand>
</feature>
<dbReference type="GO" id="GO:0009055">
    <property type="term" value="F:electron transfer activity"/>
    <property type="evidence" value="ECO:0007669"/>
    <property type="project" value="InterPro"/>
</dbReference>
<dbReference type="GO" id="GO:0050660">
    <property type="term" value="F:flavin adenine dinucleotide binding"/>
    <property type="evidence" value="ECO:0007669"/>
    <property type="project" value="InterPro"/>
</dbReference>
<sequence length="290" mass="29792">MATTWILTSTGEIADLVELGRQRADVITAVVVGDAEVAGVDSAITIALDADIPVEALAPVVAQTVSAGADDVVLVADTPTDRVLGGAVAAKLDAPILVGVRSLGEHTAQVSRFGAITLQTVHFDGPVVAIHAGGSAVDGEAVAPQSVTGQPLPARVSAYDVSETPDIDIAHAQRVICAGRGFENKEDLQLAQNLADALGAELGVSRPLAEGYGWMPRESYIGVSGQIVAPELYVAIGISGQIHHTAGVTDSQTIVAINNDELATIFDFADYGIVGDLYAVLPELTAAVQK</sequence>
<dbReference type="Pfam" id="PF00766">
    <property type="entry name" value="ETF_alpha"/>
    <property type="match status" value="1"/>
</dbReference>
<gene>
    <name evidence="6" type="ORF">HC352_02885</name>
</gene>
<dbReference type="PANTHER" id="PTHR43153">
    <property type="entry name" value="ELECTRON TRANSFER FLAVOPROTEIN ALPHA"/>
    <property type="match status" value="1"/>
</dbReference>
<dbReference type="AlphaFoldDB" id="A0A6H2EJ17"/>
<feature type="binding site" evidence="4">
    <location>
        <begin position="205"/>
        <end position="206"/>
    </location>
    <ligand>
        <name>FAD</name>
        <dbReference type="ChEBI" id="CHEBI:57692"/>
    </ligand>
</feature>
<dbReference type="Proteomes" id="UP000502298">
    <property type="component" value="Chromosome"/>
</dbReference>
<keyword evidence="3" id="KW-0285">Flavoprotein</keyword>
<evidence type="ECO:0000256" key="2">
    <source>
        <dbReference type="ARBA" id="ARBA00022448"/>
    </source>
</evidence>
<evidence type="ECO:0000313" key="6">
    <source>
        <dbReference type="EMBL" id="QJC21558.1"/>
    </source>
</evidence>
<comment type="similarity">
    <text evidence="1">Belongs to the ETF alpha-subunit/FixB family.</text>
</comment>
<evidence type="ECO:0000256" key="4">
    <source>
        <dbReference type="PIRSR" id="PIRSR000089-1"/>
    </source>
</evidence>
<keyword evidence="2" id="KW-0813">Transport</keyword>
<dbReference type="PIRSF" id="PIRSF000089">
    <property type="entry name" value="Electra_flavoP_a"/>
    <property type="match status" value="1"/>
</dbReference>
<accession>A0A6H2EJ17</accession>
<dbReference type="Gene3D" id="3.40.50.1220">
    <property type="entry name" value="TPP-binding domain"/>
    <property type="match status" value="1"/>
</dbReference>
<proteinExistence type="inferred from homology"/>
<reference evidence="6 7" key="1">
    <citation type="submission" date="2020-03" db="EMBL/GenBank/DDBJ databases">
        <title>Complete genome of Arcanobacterium buesumensis sp. nov. strain 2701.</title>
        <authorList>
            <person name="Borowiak M."/>
            <person name="Alssahen M."/>
            <person name="Laemmler C."/>
            <person name="Malorny B."/>
            <person name="Hassan A."/>
            <person name="Prenger-Berninghoff E."/>
            <person name="Ploetz M."/>
            <person name="Abdulmawjood A."/>
        </authorList>
    </citation>
    <scope>NUCLEOTIDE SEQUENCE [LARGE SCALE GENOMIC DNA]</scope>
    <source>
        <strain evidence="6 7">2701</strain>
    </source>
</reference>
<dbReference type="EMBL" id="CP050804">
    <property type="protein sequence ID" value="QJC21558.1"/>
    <property type="molecule type" value="Genomic_DNA"/>
</dbReference>
<dbReference type="PANTHER" id="PTHR43153:SF1">
    <property type="entry name" value="ELECTRON TRANSFER FLAVOPROTEIN SUBUNIT ALPHA, MITOCHONDRIAL"/>
    <property type="match status" value="1"/>
</dbReference>
<dbReference type="Gene3D" id="3.40.50.620">
    <property type="entry name" value="HUPs"/>
    <property type="match status" value="1"/>
</dbReference>
<keyword evidence="4" id="KW-0274">FAD</keyword>
<evidence type="ECO:0000256" key="3">
    <source>
        <dbReference type="ARBA" id="ARBA00022630"/>
    </source>
</evidence>
<dbReference type="InterPro" id="IPR029035">
    <property type="entry name" value="DHS-like_NAD/FAD-binding_dom"/>
</dbReference>
<protein>
    <submittedName>
        <fullName evidence="6">Electron transfer flavoprotein subunit alpha/FixB family protein</fullName>
    </submittedName>
</protein>
<dbReference type="RefSeq" id="WP_168917498.1">
    <property type="nucleotide sequence ID" value="NZ_CP050804.1"/>
</dbReference>
<dbReference type="InterPro" id="IPR014731">
    <property type="entry name" value="ETF_asu_C"/>
</dbReference>
<evidence type="ECO:0000313" key="7">
    <source>
        <dbReference type="Proteomes" id="UP000502298"/>
    </source>
</evidence>